<evidence type="ECO:0000256" key="6">
    <source>
        <dbReference type="ARBA" id="ARBA00022679"/>
    </source>
</evidence>
<dbReference type="SMART" id="SM00304">
    <property type="entry name" value="HAMP"/>
    <property type="match status" value="1"/>
</dbReference>
<organism evidence="18 19">
    <name type="scientific">Parasphingopyxis lamellibrachiae</name>
    <dbReference type="NCBI Taxonomy" id="680125"/>
    <lineage>
        <taxon>Bacteria</taxon>
        <taxon>Pseudomonadati</taxon>
        <taxon>Pseudomonadota</taxon>
        <taxon>Alphaproteobacteria</taxon>
        <taxon>Sphingomonadales</taxon>
        <taxon>Sphingomonadaceae</taxon>
        <taxon>Parasphingopyxis</taxon>
    </lineage>
</organism>
<sequence>MATNAVSDDLMDEEGGLDGLRRKSWFMPSIELVTLGTFLAMVALSYFILTRQGSDDLFLTPFLTALLLVSLLVPAMFLMVLVARRIAQRRAALSPIGGKGKLHVRLVALFSGIAAVPTLLVVIFASLLFQYGVEFWFSERARDTLENAGSLAQDFYLESLEEVEAETRTMAADLAPLVEGSAFETAEFVENFAFQVYARELSDAAIFTVGENGDVRTVALVNPDDSSMETRLTASLLATLDVERQSAVNDAGDRFEALARFGEGSPYLIYASRASDPQMQRQTERAQAILNDYDELIDRGKAMQLRFNAALLLISLLIVAAAIWIALTVADRLVRPVGALVDAARKIADGDLSTRVAEPEARDEIGTLASAFNGMTSRLEEQTGALVLANDQLDSRRAFTEAVLSSVTAGVVSVDSDRRVRLINRSAAELMEADQQAVMGQCLRDIAPELDRLIDDGPSTREIQMTSGGEPRTLAVTLVEDQGGHVLTFDDITQQLLDQRRAAWSDVARRIAHEIKNPLTPIQLAAERLQRRFGAAADPDSGVFSKLTETIVRQVGDLRRMVDEFSSFARMPKPIFRDESIVDICRQAIFLHEVAHPEIAFTQAAEADLPPLVCDRRQLGQALTNVVKNAVEAVEQKHGEGEEGGIVKLSIARNGGRIIVDVEDNGVGLPAERERLTEPYMTTRERGTGLGLAIVKKIVEEHFGTIAFSDRKEGGTRVRVTLDMEALAPLKDTTPSAPDEGDRLFQLTRNDEETR</sequence>
<dbReference type="InterPro" id="IPR017232">
    <property type="entry name" value="NtrY"/>
</dbReference>
<evidence type="ECO:0000256" key="4">
    <source>
        <dbReference type="ARBA" id="ARBA00022475"/>
    </source>
</evidence>
<dbReference type="AlphaFoldDB" id="A0A3D9FCP2"/>
<gene>
    <name evidence="18" type="ORF">DFR46_0571</name>
</gene>
<evidence type="ECO:0000256" key="12">
    <source>
        <dbReference type="ARBA" id="ARBA00023012"/>
    </source>
</evidence>
<proteinExistence type="predicted"/>
<evidence type="ECO:0000256" key="2">
    <source>
        <dbReference type="ARBA" id="ARBA00004651"/>
    </source>
</evidence>
<dbReference type="Pfam" id="PF19312">
    <property type="entry name" value="NtrY_N"/>
    <property type="match status" value="1"/>
</dbReference>
<feature type="transmembrane region" description="Helical" evidence="15">
    <location>
        <begin position="30"/>
        <end position="49"/>
    </location>
</feature>
<accession>A0A3D9FCP2</accession>
<feature type="domain" description="Histidine kinase" evidence="16">
    <location>
        <begin position="510"/>
        <end position="726"/>
    </location>
</feature>
<dbReference type="InterPro" id="IPR036890">
    <property type="entry name" value="HATPase_C_sf"/>
</dbReference>
<dbReference type="PRINTS" id="PR00344">
    <property type="entry name" value="BCTRLSENSOR"/>
</dbReference>
<feature type="transmembrane region" description="Helical" evidence="15">
    <location>
        <begin position="104"/>
        <end position="129"/>
    </location>
</feature>
<evidence type="ECO:0000313" key="18">
    <source>
        <dbReference type="EMBL" id="RED15574.1"/>
    </source>
</evidence>
<dbReference type="InterPro" id="IPR000014">
    <property type="entry name" value="PAS"/>
</dbReference>
<dbReference type="InterPro" id="IPR003594">
    <property type="entry name" value="HATPase_dom"/>
</dbReference>
<dbReference type="CDD" id="cd06225">
    <property type="entry name" value="HAMP"/>
    <property type="match status" value="1"/>
</dbReference>
<evidence type="ECO:0000256" key="7">
    <source>
        <dbReference type="ARBA" id="ARBA00022692"/>
    </source>
</evidence>
<dbReference type="Gene3D" id="1.10.287.130">
    <property type="match status" value="1"/>
</dbReference>
<dbReference type="Gene3D" id="3.30.565.10">
    <property type="entry name" value="Histidine kinase-like ATPase, C-terminal domain"/>
    <property type="match status" value="1"/>
</dbReference>
<keyword evidence="5" id="KW-0597">Phosphoprotein</keyword>
<dbReference type="InterPro" id="IPR036097">
    <property type="entry name" value="HisK_dim/P_sf"/>
</dbReference>
<dbReference type="Pfam" id="PF08448">
    <property type="entry name" value="PAS_4"/>
    <property type="match status" value="1"/>
</dbReference>
<evidence type="ECO:0000259" key="16">
    <source>
        <dbReference type="PROSITE" id="PS50109"/>
    </source>
</evidence>
<dbReference type="PANTHER" id="PTHR43065:SF10">
    <property type="entry name" value="PEROXIDE STRESS-ACTIVATED HISTIDINE KINASE MAK3"/>
    <property type="match status" value="1"/>
</dbReference>
<dbReference type="RefSeq" id="WP_245953633.1">
    <property type="nucleotide sequence ID" value="NZ_QRDP01000004.1"/>
</dbReference>
<comment type="caution">
    <text evidence="18">The sequence shown here is derived from an EMBL/GenBank/DDBJ whole genome shotgun (WGS) entry which is preliminary data.</text>
</comment>
<dbReference type="InterPro" id="IPR003660">
    <property type="entry name" value="HAMP_dom"/>
</dbReference>
<dbReference type="InterPro" id="IPR003661">
    <property type="entry name" value="HisK_dim/P_dom"/>
</dbReference>
<feature type="transmembrane region" description="Helical" evidence="15">
    <location>
        <begin position="61"/>
        <end position="83"/>
    </location>
</feature>
<feature type="region of interest" description="Disordered" evidence="14">
    <location>
        <begin position="729"/>
        <end position="755"/>
    </location>
</feature>
<dbReference type="GO" id="GO:0005886">
    <property type="term" value="C:plasma membrane"/>
    <property type="evidence" value="ECO:0007669"/>
    <property type="project" value="UniProtKB-SubCell"/>
</dbReference>
<dbReference type="GO" id="GO:0000155">
    <property type="term" value="F:phosphorelay sensor kinase activity"/>
    <property type="evidence" value="ECO:0007669"/>
    <property type="project" value="InterPro"/>
</dbReference>
<comment type="subcellular location">
    <subcellularLocation>
        <location evidence="2">Cell membrane</location>
        <topology evidence="2">Multi-pass membrane protein</topology>
    </subcellularLocation>
</comment>
<dbReference type="CDD" id="cd00082">
    <property type="entry name" value="HisKA"/>
    <property type="match status" value="1"/>
</dbReference>
<evidence type="ECO:0000313" key="19">
    <source>
        <dbReference type="Proteomes" id="UP000256310"/>
    </source>
</evidence>
<dbReference type="PIRSF" id="PIRSF037532">
    <property type="entry name" value="STHK_NtrY"/>
    <property type="match status" value="1"/>
</dbReference>
<dbReference type="PANTHER" id="PTHR43065">
    <property type="entry name" value="SENSOR HISTIDINE KINASE"/>
    <property type="match status" value="1"/>
</dbReference>
<dbReference type="Pfam" id="PF00512">
    <property type="entry name" value="HisKA"/>
    <property type="match status" value="1"/>
</dbReference>
<dbReference type="Gene3D" id="3.30.450.20">
    <property type="entry name" value="PAS domain"/>
    <property type="match status" value="1"/>
</dbReference>
<keyword evidence="19" id="KW-1185">Reference proteome</keyword>
<keyword evidence="9 18" id="KW-0418">Kinase</keyword>
<keyword evidence="12" id="KW-0902">Two-component regulatory system</keyword>
<keyword evidence="10" id="KW-0067">ATP-binding</keyword>
<evidence type="ECO:0000256" key="10">
    <source>
        <dbReference type="ARBA" id="ARBA00022840"/>
    </source>
</evidence>
<dbReference type="EC" id="2.7.13.3" evidence="3"/>
<dbReference type="SUPFAM" id="SSF158472">
    <property type="entry name" value="HAMP domain-like"/>
    <property type="match status" value="1"/>
</dbReference>
<dbReference type="SMART" id="SM00387">
    <property type="entry name" value="HATPase_c"/>
    <property type="match status" value="1"/>
</dbReference>
<dbReference type="GO" id="GO:0005524">
    <property type="term" value="F:ATP binding"/>
    <property type="evidence" value="ECO:0007669"/>
    <property type="project" value="UniProtKB-KW"/>
</dbReference>
<evidence type="ECO:0000256" key="13">
    <source>
        <dbReference type="ARBA" id="ARBA00023136"/>
    </source>
</evidence>
<dbReference type="InterPro" id="IPR035965">
    <property type="entry name" value="PAS-like_dom_sf"/>
</dbReference>
<dbReference type="SUPFAM" id="SSF55874">
    <property type="entry name" value="ATPase domain of HSP90 chaperone/DNA topoisomerase II/histidine kinase"/>
    <property type="match status" value="1"/>
</dbReference>
<evidence type="ECO:0000256" key="1">
    <source>
        <dbReference type="ARBA" id="ARBA00000085"/>
    </source>
</evidence>
<dbReference type="InterPro" id="IPR005467">
    <property type="entry name" value="His_kinase_dom"/>
</dbReference>
<dbReference type="EMBL" id="QRDP01000004">
    <property type="protein sequence ID" value="RED15574.1"/>
    <property type="molecule type" value="Genomic_DNA"/>
</dbReference>
<dbReference type="PROSITE" id="PS50885">
    <property type="entry name" value="HAMP"/>
    <property type="match status" value="1"/>
</dbReference>
<keyword evidence="13 15" id="KW-0472">Membrane</keyword>
<dbReference type="Pfam" id="PF00672">
    <property type="entry name" value="HAMP"/>
    <property type="match status" value="1"/>
</dbReference>
<keyword evidence="8" id="KW-0547">Nucleotide-binding</keyword>
<evidence type="ECO:0000259" key="17">
    <source>
        <dbReference type="PROSITE" id="PS50885"/>
    </source>
</evidence>
<dbReference type="SUPFAM" id="SSF55785">
    <property type="entry name" value="PYP-like sensor domain (PAS domain)"/>
    <property type="match status" value="1"/>
</dbReference>
<dbReference type="InterPro" id="IPR004358">
    <property type="entry name" value="Sig_transdc_His_kin-like_C"/>
</dbReference>
<evidence type="ECO:0000256" key="5">
    <source>
        <dbReference type="ARBA" id="ARBA00022553"/>
    </source>
</evidence>
<evidence type="ECO:0000256" key="15">
    <source>
        <dbReference type="SAM" id="Phobius"/>
    </source>
</evidence>
<evidence type="ECO:0000256" key="14">
    <source>
        <dbReference type="SAM" id="MobiDB-lite"/>
    </source>
</evidence>
<dbReference type="InterPro" id="IPR045671">
    <property type="entry name" value="NtrY-like_N"/>
</dbReference>
<keyword evidence="6" id="KW-0808">Transferase</keyword>
<keyword evidence="7 15" id="KW-0812">Transmembrane</keyword>
<keyword evidence="4" id="KW-1003">Cell membrane</keyword>
<keyword evidence="11 15" id="KW-1133">Transmembrane helix</keyword>
<evidence type="ECO:0000256" key="8">
    <source>
        <dbReference type="ARBA" id="ARBA00022741"/>
    </source>
</evidence>
<feature type="domain" description="HAMP" evidence="17">
    <location>
        <begin position="331"/>
        <end position="384"/>
    </location>
</feature>
<feature type="transmembrane region" description="Helical" evidence="15">
    <location>
        <begin position="309"/>
        <end position="330"/>
    </location>
</feature>
<comment type="catalytic activity">
    <reaction evidence="1">
        <text>ATP + protein L-histidine = ADP + protein N-phospho-L-histidine.</text>
        <dbReference type="EC" id="2.7.13.3"/>
    </reaction>
</comment>
<evidence type="ECO:0000256" key="9">
    <source>
        <dbReference type="ARBA" id="ARBA00022777"/>
    </source>
</evidence>
<dbReference type="PROSITE" id="PS50109">
    <property type="entry name" value="HIS_KIN"/>
    <property type="match status" value="1"/>
</dbReference>
<name>A0A3D9FCP2_9SPHN</name>
<dbReference type="InterPro" id="IPR013656">
    <property type="entry name" value="PAS_4"/>
</dbReference>
<dbReference type="Pfam" id="PF02518">
    <property type="entry name" value="HATPase_c"/>
    <property type="match status" value="1"/>
</dbReference>
<dbReference type="SMART" id="SM00091">
    <property type="entry name" value="PAS"/>
    <property type="match status" value="1"/>
</dbReference>
<dbReference type="SUPFAM" id="SSF47384">
    <property type="entry name" value="Homodimeric domain of signal transducing histidine kinase"/>
    <property type="match status" value="1"/>
</dbReference>
<dbReference type="Proteomes" id="UP000256310">
    <property type="component" value="Unassembled WGS sequence"/>
</dbReference>
<evidence type="ECO:0000256" key="11">
    <source>
        <dbReference type="ARBA" id="ARBA00022989"/>
    </source>
</evidence>
<dbReference type="SMART" id="SM00388">
    <property type="entry name" value="HisKA"/>
    <property type="match status" value="1"/>
</dbReference>
<evidence type="ECO:0000256" key="3">
    <source>
        <dbReference type="ARBA" id="ARBA00012438"/>
    </source>
</evidence>
<protein>
    <recommendedName>
        <fullName evidence="3">histidine kinase</fullName>
        <ecNumber evidence="3">2.7.13.3</ecNumber>
    </recommendedName>
</protein>
<dbReference type="Gene3D" id="6.10.340.10">
    <property type="match status" value="1"/>
</dbReference>
<reference evidence="18 19" key="1">
    <citation type="submission" date="2018-07" db="EMBL/GenBank/DDBJ databases">
        <title>Genomic Encyclopedia of Type Strains, Phase IV (KMG-IV): sequencing the most valuable type-strain genomes for metagenomic binning, comparative biology and taxonomic classification.</title>
        <authorList>
            <person name="Goeker M."/>
        </authorList>
    </citation>
    <scope>NUCLEOTIDE SEQUENCE [LARGE SCALE GENOMIC DNA]</scope>
    <source>
        <strain evidence="18 19">DSM 26725</strain>
    </source>
</reference>